<keyword evidence="4 8" id="KW-0479">Metal-binding</keyword>
<dbReference type="InterPro" id="IPR002326">
    <property type="entry name" value="Cyt_c1"/>
</dbReference>
<evidence type="ECO:0000256" key="6">
    <source>
        <dbReference type="ARBA" id="ARBA00023004"/>
    </source>
</evidence>
<dbReference type="GO" id="GO:0020037">
    <property type="term" value="F:heme binding"/>
    <property type="evidence" value="ECO:0007669"/>
    <property type="project" value="InterPro"/>
</dbReference>
<feature type="binding site" description="covalent" evidence="8">
    <location>
        <position position="22"/>
    </location>
    <ligand>
        <name>heme c</name>
        <dbReference type="ChEBI" id="CHEBI:61717"/>
    </ligand>
</feature>
<sequence length="206" mass="22772">MMDITNSLRRGYQVYKEVCALCHSMQYVCYCHLVDSPDDQGELYLRPDTLMDVLPPPYKNDMIAKSANNGLKDFKLFVTILSFLILKKNKRNQFLNSKKKTKGAVPPDLSLIAGAREGGVNYVFSLLTGYGDEIPPGVVLGQGQAFNAFFEGGVISMPPPLRDGMVNYPDGTPATVSQMAKDVAEFFNWTLHRDLDAQKQIGAVGV</sequence>
<name>X6MTZ2_RETFI</name>
<keyword evidence="5" id="KW-1133">Transmembrane helix</keyword>
<evidence type="ECO:0000313" key="9">
    <source>
        <dbReference type="EMBL" id="ETO16882.1"/>
    </source>
</evidence>
<dbReference type="GO" id="GO:0016020">
    <property type="term" value="C:membrane"/>
    <property type="evidence" value="ECO:0007669"/>
    <property type="project" value="UniProtKB-SubCell"/>
</dbReference>
<evidence type="ECO:0000313" key="10">
    <source>
        <dbReference type="Proteomes" id="UP000023152"/>
    </source>
</evidence>
<comment type="cofactor">
    <cofactor evidence="8">
        <name>heme c</name>
        <dbReference type="ChEBI" id="CHEBI:61717"/>
    </cofactor>
    <text evidence="8">Binds 1 heme c group covalently per subunit.</text>
</comment>
<dbReference type="GO" id="GO:0006122">
    <property type="term" value="P:mitochondrial electron transport, ubiquinol to cytochrome c"/>
    <property type="evidence" value="ECO:0007669"/>
    <property type="project" value="TreeGrafter"/>
</dbReference>
<evidence type="ECO:0000256" key="7">
    <source>
        <dbReference type="ARBA" id="ARBA00023136"/>
    </source>
</evidence>
<feature type="binding site" description="covalent" evidence="8">
    <location>
        <position position="157"/>
    </location>
    <ligand>
        <name>heme c</name>
        <dbReference type="ChEBI" id="CHEBI:61717"/>
    </ligand>
</feature>
<dbReference type="SUPFAM" id="SSF46626">
    <property type="entry name" value="Cytochrome c"/>
    <property type="match status" value="2"/>
</dbReference>
<dbReference type="GO" id="GO:0046872">
    <property type="term" value="F:metal ion binding"/>
    <property type="evidence" value="ECO:0007669"/>
    <property type="project" value="UniProtKB-KW"/>
</dbReference>
<keyword evidence="2 8" id="KW-0349">Heme</keyword>
<evidence type="ECO:0000256" key="2">
    <source>
        <dbReference type="ARBA" id="ARBA00022617"/>
    </source>
</evidence>
<dbReference type="PANTHER" id="PTHR10266:SF3">
    <property type="entry name" value="CYTOCHROME C1, HEME PROTEIN, MITOCHONDRIAL"/>
    <property type="match status" value="1"/>
</dbReference>
<dbReference type="OMA" id="WVKKFKW"/>
<evidence type="ECO:0000256" key="1">
    <source>
        <dbReference type="ARBA" id="ARBA00004370"/>
    </source>
</evidence>
<feature type="binding site" description="covalent" evidence="8">
    <location>
        <position position="23"/>
    </location>
    <ligand>
        <name>heme c</name>
        <dbReference type="ChEBI" id="CHEBI:61717"/>
    </ligand>
</feature>
<reference evidence="9 10" key="1">
    <citation type="journal article" date="2013" name="Curr. Biol.">
        <title>The Genome of the Foraminiferan Reticulomyxa filosa.</title>
        <authorList>
            <person name="Glockner G."/>
            <person name="Hulsmann N."/>
            <person name="Schleicher M."/>
            <person name="Noegel A.A."/>
            <person name="Eichinger L."/>
            <person name="Gallinger C."/>
            <person name="Pawlowski J."/>
            <person name="Sierra R."/>
            <person name="Euteneuer U."/>
            <person name="Pillet L."/>
            <person name="Moustafa A."/>
            <person name="Platzer M."/>
            <person name="Groth M."/>
            <person name="Szafranski K."/>
            <person name="Schliwa M."/>
        </authorList>
    </citation>
    <scope>NUCLEOTIDE SEQUENCE [LARGE SCALE GENOMIC DNA]</scope>
</reference>
<proteinExistence type="predicted"/>
<evidence type="ECO:0000256" key="8">
    <source>
        <dbReference type="PIRSR" id="PIRSR602326-1"/>
    </source>
</evidence>
<dbReference type="PRINTS" id="PR00603">
    <property type="entry name" value="CYTOCHROMEC1"/>
</dbReference>
<keyword evidence="3" id="KW-0812">Transmembrane</keyword>
<dbReference type="GO" id="GO:0009055">
    <property type="term" value="F:electron transfer activity"/>
    <property type="evidence" value="ECO:0007669"/>
    <property type="project" value="InterPro"/>
</dbReference>
<dbReference type="InterPro" id="IPR036909">
    <property type="entry name" value="Cyt_c-like_dom_sf"/>
</dbReference>
<gene>
    <name evidence="9" type="ORF">RFI_20457</name>
</gene>
<feature type="non-terminal residue" evidence="9">
    <location>
        <position position="206"/>
    </location>
</feature>
<dbReference type="AlphaFoldDB" id="X6MTZ2"/>
<dbReference type="Proteomes" id="UP000023152">
    <property type="component" value="Unassembled WGS sequence"/>
</dbReference>
<dbReference type="PANTHER" id="PTHR10266">
    <property type="entry name" value="CYTOCHROME C1"/>
    <property type="match status" value="1"/>
</dbReference>
<keyword evidence="7" id="KW-0472">Membrane</keyword>
<organism evidence="9 10">
    <name type="scientific">Reticulomyxa filosa</name>
    <dbReference type="NCBI Taxonomy" id="46433"/>
    <lineage>
        <taxon>Eukaryota</taxon>
        <taxon>Sar</taxon>
        <taxon>Rhizaria</taxon>
        <taxon>Retaria</taxon>
        <taxon>Foraminifera</taxon>
        <taxon>Monothalamids</taxon>
        <taxon>Reticulomyxidae</taxon>
        <taxon>Reticulomyxa</taxon>
    </lineage>
</organism>
<comment type="subcellular location">
    <subcellularLocation>
        <location evidence="1">Membrane</location>
    </subcellularLocation>
</comment>
<protein>
    <submittedName>
        <fullName evidence="9">Cytochrome C1 protein</fullName>
    </submittedName>
</protein>
<dbReference type="GO" id="GO:0005739">
    <property type="term" value="C:mitochondrion"/>
    <property type="evidence" value="ECO:0007669"/>
    <property type="project" value="GOC"/>
</dbReference>
<evidence type="ECO:0000256" key="5">
    <source>
        <dbReference type="ARBA" id="ARBA00022989"/>
    </source>
</evidence>
<keyword evidence="10" id="KW-1185">Reference proteome</keyword>
<accession>X6MTZ2</accession>
<dbReference type="Pfam" id="PF02167">
    <property type="entry name" value="Cytochrom_C1"/>
    <property type="match status" value="2"/>
</dbReference>
<dbReference type="EMBL" id="ASPP01017716">
    <property type="protein sequence ID" value="ETO16882.1"/>
    <property type="molecule type" value="Genomic_DNA"/>
</dbReference>
<evidence type="ECO:0000256" key="4">
    <source>
        <dbReference type="ARBA" id="ARBA00022723"/>
    </source>
</evidence>
<dbReference type="OrthoDB" id="5925at2759"/>
<dbReference type="Gene3D" id="1.10.760.10">
    <property type="entry name" value="Cytochrome c-like domain"/>
    <property type="match status" value="2"/>
</dbReference>
<comment type="caution">
    <text evidence="9">The sequence shown here is derived from an EMBL/GenBank/DDBJ whole genome shotgun (WGS) entry which is preliminary data.</text>
</comment>
<feature type="binding site" description="covalent" evidence="8">
    <location>
        <position position="19"/>
    </location>
    <ligand>
        <name>heme c</name>
        <dbReference type="ChEBI" id="CHEBI:61717"/>
    </ligand>
</feature>
<evidence type="ECO:0000256" key="3">
    <source>
        <dbReference type="ARBA" id="ARBA00022692"/>
    </source>
</evidence>
<keyword evidence="6 8" id="KW-0408">Iron</keyword>